<keyword evidence="1" id="KW-0812">Transmembrane</keyword>
<sequence>MEDILSSIANMGFPIVVASFMLLRMESKMEELNETLARLMAAIEQLK</sequence>
<dbReference type="RefSeq" id="WP_072470409.1">
    <property type="nucleotide sequence ID" value="NZ_CAACYI010000001.1"/>
</dbReference>
<dbReference type="EMBL" id="CAACYI010000001">
    <property type="protein sequence ID" value="VFB15762.1"/>
    <property type="molecule type" value="Genomic_DNA"/>
</dbReference>
<name>A0A8H2QX67_9FIRM</name>
<evidence type="ECO:0000256" key="1">
    <source>
        <dbReference type="SAM" id="Phobius"/>
    </source>
</evidence>
<evidence type="ECO:0000313" key="2">
    <source>
        <dbReference type="EMBL" id="VFB15762.1"/>
    </source>
</evidence>
<feature type="transmembrane region" description="Helical" evidence="1">
    <location>
        <begin position="6"/>
        <end position="23"/>
    </location>
</feature>
<dbReference type="InterPro" id="IPR024419">
    <property type="entry name" value="YvrJ"/>
</dbReference>
<keyword evidence="3" id="KW-1185">Reference proteome</keyword>
<evidence type="ECO:0000313" key="3">
    <source>
        <dbReference type="Proteomes" id="UP000377798"/>
    </source>
</evidence>
<organism evidence="2 3">
    <name type="scientific">Urinicoccus massiliensis</name>
    <dbReference type="NCBI Taxonomy" id="1723382"/>
    <lineage>
        <taxon>Bacteria</taxon>
        <taxon>Bacillati</taxon>
        <taxon>Bacillota</taxon>
        <taxon>Tissierellia</taxon>
        <taxon>Tissierellales</taxon>
        <taxon>Peptoniphilaceae</taxon>
        <taxon>Urinicoccus</taxon>
    </lineage>
</organism>
<dbReference type="Pfam" id="PF12841">
    <property type="entry name" value="YvrJ"/>
    <property type="match status" value="1"/>
</dbReference>
<gene>
    <name evidence="2" type="ORF">NCTC13150_00265</name>
</gene>
<proteinExistence type="predicted"/>
<keyword evidence="1" id="KW-0472">Membrane</keyword>
<protein>
    <submittedName>
        <fullName evidence="2">YvrJ protein family</fullName>
    </submittedName>
</protein>
<comment type="caution">
    <text evidence="2">The sequence shown here is derived from an EMBL/GenBank/DDBJ whole genome shotgun (WGS) entry which is preliminary data.</text>
</comment>
<accession>A0A8H2QX67</accession>
<dbReference type="Proteomes" id="UP000377798">
    <property type="component" value="Unassembled WGS sequence"/>
</dbReference>
<keyword evidence="1" id="KW-1133">Transmembrane helix</keyword>
<reference evidence="2 3" key="1">
    <citation type="submission" date="2019-02" db="EMBL/GenBank/DDBJ databases">
        <authorList>
            <consortium name="Pathogen Informatics"/>
        </authorList>
    </citation>
    <scope>NUCLEOTIDE SEQUENCE [LARGE SCALE GENOMIC DNA]</scope>
    <source>
        <strain evidence="2 3">3012STDY7089603</strain>
    </source>
</reference>
<dbReference type="AlphaFoldDB" id="A0A8H2QX67"/>